<proteinExistence type="predicted"/>
<evidence type="ECO:0000256" key="1">
    <source>
        <dbReference type="SAM" id="SignalP"/>
    </source>
</evidence>
<keyword evidence="1" id="KW-0732">Signal</keyword>
<feature type="signal peptide" evidence="1">
    <location>
        <begin position="1"/>
        <end position="26"/>
    </location>
</feature>
<dbReference type="EMBL" id="CP118606">
    <property type="protein sequence ID" value="WEF19787.1"/>
    <property type="molecule type" value="Genomic_DNA"/>
</dbReference>
<reference evidence="2" key="1">
    <citation type="submission" date="2023-02" db="EMBL/GenBank/DDBJ databases">
        <title>Genome sequence of Microbacterium liquefaciens B1075.</title>
        <authorList>
            <person name="Cao J."/>
            <person name="Li X."/>
        </authorList>
    </citation>
    <scope>NUCLEOTIDE SEQUENCE</scope>
    <source>
        <strain evidence="2">B1075</strain>
    </source>
</reference>
<dbReference type="Proteomes" id="UP001214756">
    <property type="component" value="Chromosome"/>
</dbReference>
<sequence length="938" mass="97431">MRFPRLLTCFLAVSALVIGTVVPATAATASVSASGSSSASIAKAAVDPVSTGMVKSTLAGFEAGNIISDAVFTNAGTMSEEQIQAFFNSKVSSCQSGYVCIKDFRITSVTRPADAYCKGYTGAANESAARIIYRVAQSCNINPQVLIVMLQKEQGLITHTWPSAWRYNIALGQGCPDTAPCDPNYIGFFHQIYGAARQMQIYMEGKWFQWYAPGRTWNILYNPNANCGSSPVYIANKATSALYYYTPYQPNAAAMRAGYGEGDGCSAYGNRNFYNYFTDWFGSTQGGANNPFGNIEMIEARPGEFAVSGWAIDPNTSASLSVHVYVGDVGRAFTADEDRPDVGAVYPGAGNRHGFSARVPAAGSGDSTVCVYAMNAGPGANVLLGCKRLASLSGPPAGAVESIKPVKDGFEVTGWAVDPDTASPIEVHLYIGGVGRSFTANVERTDLPAAYRPHGTKHGFKATIPAGAGVHTICAYAINVGPGANSELGCSQNTHPGTVIEDRGRAPIGAFESLTSTAPGTVTATGWVLDPDTAAPARVHLYEAGVGREFLANKSRPDVGAANPGYGDGHGFEETLKVSGESATVCAYGINNGAGGNTELGCKKVTVNTQIPEQGRMPVGALDSVVVSGTTAVAKGWTVDPDTRSPIKVHLYVGSIGREFTADKNRADVGTLYPGYGTNHGFEESVPLPAGKSTVCAYGINTGPGGHTLLGCKEVNVTSGIQERGRMPIGSFEALQVSGNTITASGWAIDPDTASSIKVHLYVAGVGREYSADKARADVGGANPGYGDAHGFSESFTVPNGTTGVCAYAINTGPGGHTLLGCKSVTITAPVQDRGRAPFGNYEALQATAGGAIVAGWAIDPDTTDPIAVHIYVDGVGSAYTAALDRPDVLAAYPGTGLKHGFYQTVPMSPGNHGVCVYAINNGAGGHTLLGCKNVVVP</sequence>
<accession>A0AAJ5SJY6</accession>
<evidence type="ECO:0000313" key="3">
    <source>
        <dbReference type="Proteomes" id="UP001214756"/>
    </source>
</evidence>
<dbReference type="RefSeq" id="WP_017828598.1">
    <property type="nucleotide sequence ID" value="NZ_CP118606.1"/>
</dbReference>
<dbReference type="AlphaFoldDB" id="A0AAJ5SJY6"/>
<evidence type="ECO:0008006" key="4">
    <source>
        <dbReference type="Google" id="ProtNLM"/>
    </source>
</evidence>
<feature type="chain" id="PRO_5042614484" description="Hemagglutinin" evidence="1">
    <location>
        <begin position="27"/>
        <end position="938"/>
    </location>
</feature>
<protein>
    <recommendedName>
        <fullName evidence="4">Hemagglutinin</fullName>
    </recommendedName>
</protein>
<organism evidence="2 3">
    <name type="scientific">Microbacterium maritypicum</name>
    <name type="common">Microbacterium liquefaciens</name>
    <dbReference type="NCBI Taxonomy" id="33918"/>
    <lineage>
        <taxon>Bacteria</taxon>
        <taxon>Bacillati</taxon>
        <taxon>Actinomycetota</taxon>
        <taxon>Actinomycetes</taxon>
        <taxon>Micrococcales</taxon>
        <taxon>Microbacteriaceae</taxon>
        <taxon>Microbacterium</taxon>
    </lineage>
</organism>
<evidence type="ECO:0000313" key="2">
    <source>
        <dbReference type="EMBL" id="WEF19787.1"/>
    </source>
</evidence>
<name>A0AAJ5SJY6_MICMQ</name>
<gene>
    <name evidence="2" type="ORF">PWF71_10790</name>
</gene>